<feature type="region of interest" description="Disordered" evidence="1">
    <location>
        <begin position="84"/>
        <end position="145"/>
    </location>
</feature>
<dbReference type="SUPFAM" id="SSF53448">
    <property type="entry name" value="Nucleotide-diphospho-sugar transferases"/>
    <property type="match status" value="1"/>
</dbReference>
<feature type="transmembrane region" description="Helical" evidence="2">
    <location>
        <begin position="352"/>
        <end position="377"/>
    </location>
</feature>
<dbReference type="EMBL" id="CP023564">
    <property type="protein sequence ID" value="ATG54416.1"/>
    <property type="molecule type" value="Genomic_DNA"/>
</dbReference>
<evidence type="ECO:0008006" key="5">
    <source>
        <dbReference type="Google" id="ProtNLM"/>
    </source>
</evidence>
<accession>A0A291GWA7</accession>
<feature type="transmembrane region" description="Helical" evidence="2">
    <location>
        <begin position="770"/>
        <end position="788"/>
    </location>
</feature>
<evidence type="ECO:0000256" key="1">
    <source>
        <dbReference type="SAM" id="MobiDB-lite"/>
    </source>
</evidence>
<feature type="transmembrane region" description="Helical" evidence="2">
    <location>
        <begin position="636"/>
        <end position="669"/>
    </location>
</feature>
<dbReference type="KEGG" id="bgg:CFK41_06265"/>
<proteinExistence type="predicted"/>
<feature type="transmembrane region" description="Helical" evidence="2">
    <location>
        <begin position="577"/>
        <end position="598"/>
    </location>
</feature>
<dbReference type="InterPro" id="IPR029044">
    <property type="entry name" value="Nucleotide-diphossugar_trans"/>
</dbReference>
<dbReference type="OrthoDB" id="3734530at2"/>
<keyword evidence="2" id="KW-0472">Membrane</keyword>
<feature type="transmembrane region" description="Helical" evidence="2">
    <location>
        <begin position="736"/>
        <end position="763"/>
    </location>
</feature>
<feature type="transmembrane region" description="Helical" evidence="2">
    <location>
        <begin position="1103"/>
        <end position="1123"/>
    </location>
</feature>
<organism evidence="3 4">
    <name type="scientific">Brachybacterium ginsengisoli</name>
    <dbReference type="NCBI Taxonomy" id="1331682"/>
    <lineage>
        <taxon>Bacteria</taxon>
        <taxon>Bacillati</taxon>
        <taxon>Actinomycetota</taxon>
        <taxon>Actinomycetes</taxon>
        <taxon>Micrococcales</taxon>
        <taxon>Dermabacteraceae</taxon>
        <taxon>Brachybacterium</taxon>
    </lineage>
</organism>
<gene>
    <name evidence="3" type="ORF">CFK41_06265</name>
</gene>
<keyword evidence="2" id="KW-0812">Transmembrane</keyword>
<keyword evidence="2" id="KW-1133">Transmembrane helix</keyword>
<name>A0A291GWA7_9MICO</name>
<feature type="compositionally biased region" description="Basic and acidic residues" evidence="1">
    <location>
        <begin position="121"/>
        <end position="145"/>
    </location>
</feature>
<keyword evidence="4" id="KW-1185">Reference proteome</keyword>
<reference evidence="3 4" key="1">
    <citation type="journal article" date="2014" name="Int. J. Syst. Evol. Microbiol.">
        <title>Brachybacterium ginsengisoli sp. nov., isolated from soil of a ginseng field.</title>
        <authorList>
            <person name="Hoang V.A."/>
            <person name="Kim Y.J."/>
            <person name="Nguyen N.L."/>
            <person name="Yang D.C."/>
        </authorList>
    </citation>
    <scope>NUCLEOTIDE SEQUENCE [LARGE SCALE GENOMIC DNA]</scope>
    <source>
        <strain evidence="3 4">DCY80</strain>
    </source>
</reference>
<evidence type="ECO:0000256" key="2">
    <source>
        <dbReference type="SAM" id="Phobius"/>
    </source>
</evidence>
<feature type="transmembrane region" description="Helical" evidence="2">
    <location>
        <begin position="473"/>
        <end position="495"/>
    </location>
</feature>
<dbReference type="Gene3D" id="3.90.550.10">
    <property type="entry name" value="Spore Coat Polysaccharide Biosynthesis Protein SpsA, Chain A"/>
    <property type="match status" value="1"/>
</dbReference>
<feature type="transmembrane region" description="Helical" evidence="2">
    <location>
        <begin position="676"/>
        <end position="695"/>
    </location>
</feature>
<evidence type="ECO:0000313" key="3">
    <source>
        <dbReference type="EMBL" id="ATG54416.1"/>
    </source>
</evidence>
<dbReference type="AlphaFoldDB" id="A0A291GWA7"/>
<dbReference type="Proteomes" id="UP000217889">
    <property type="component" value="Chromosome"/>
</dbReference>
<dbReference type="RefSeq" id="WP_096798884.1">
    <property type="nucleotide sequence ID" value="NZ_CP023564.1"/>
</dbReference>
<feature type="transmembrane region" description="Helical" evidence="2">
    <location>
        <begin position="840"/>
        <end position="863"/>
    </location>
</feature>
<protein>
    <recommendedName>
        <fullName evidence="5">Glycosyl transferase</fullName>
    </recommendedName>
</protein>
<feature type="transmembrane region" description="Helical" evidence="2">
    <location>
        <begin position="808"/>
        <end position="828"/>
    </location>
</feature>
<feature type="transmembrane region" description="Helical" evidence="2">
    <location>
        <begin position="551"/>
        <end position="571"/>
    </location>
</feature>
<evidence type="ECO:0000313" key="4">
    <source>
        <dbReference type="Proteomes" id="UP000217889"/>
    </source>
</evidence>
<sequence>MNDRHITAVVLLHGTTSASTHDALRAALSAQTRTPDRIVAIAPSDLPEDVRERLESDLAAGTIHRILPVSASLSRAGAVRETLESLDDLTGAPTTAPGERVDDGPAGRAGSGDPEVQGAEEDGRAGGRRAREVDSAAVERERTQKAEDLAKVPLRLRRQRSHSGRRVRAAESAADESWLWFAVDGAPPAPDALEHQLEIIEVSPNTAAVGAKRVRHADPDAAEGDELLGIEGADALVDVGLTLTHGGQIITGVDPGEIDQGQADWRHDVLAVPLPGMLVRERTLREIGGLDPDLPAPWAEIDLCRRIWRSGERVAVQSSARVLHPHPTRPLLERLQEQRTGQHLALLKQRSLLHALVTLLVLLPLMTVVRMLGALAASVPRVAMMELRASTAVLPRARRVLGRGLRERRWARVPRGRLAPLYVPRGEGLRRWVDDTWTRIFADDDRRRQIRRTTWGVAGTRHGLDDADYGRHIVWTAVVALVASVVGLVALRGLFGRGELSGPGLLAIPRSRADLWDAAWSSWIPGGLGERGPADALVRLLGHLPLGGSHLIEVLVFAAVPASALFAWWASGALTRAVGARLVIASVWALAPSLLTALSAGAWPLLLVHVLLPLLALAVGRAIGLPHKVSQASVSAAAAAGLLLLVIGAVQPVLVVLAALGLVLVAVATPGRRRRLLWVLLPSLALHAPYLPTYIGQPGTVLAVAGTPSSPATASTVDLLGLWPVAPGLQSLLEPLVGVTAAGLLPLLPVAPVVLAALVAPLLAGAAGRVGRFSLLLAALGLLTALLARSTWTAVADEQLVTPSLHTLLSAVLLALAVGAGATFDALARREERDGRVRRLVTGAVGALVAAACLVSVIGWALVLPGQLRVDRTEGGEVPAAAADQGRTGARSRVLVLEQRSDGTVQADLAVHGGDTVIQHAVVPDARDVDTVRAGDPVDGDPASTALREAVAGMLSSTGTADEQDEHAAVPELAISYVVVRGDLEEQTDLRGILDSSTELEKVTEGDNGGMWRVLDASPRAVVRGGSAPVALDSGAIDASGTVPVAGDPRTVVLAERFDTGWRATLDGSELEPVEVDGWAQGFVVPSGAGGEVDVHREQPLRLLWQVLLYLAVALTALISIPWRVRSRSTEEMYG</sequence>